<dbReference type="PANTHER" id="PTHR11439">
    <property type="entry name" value="GAG-POL-RELATED RETROTRANSPOSON"/>
    <property type="match status" value="1"/>
</dbReference>
<gene>
    <name evidence="2" type="primary">RE1_2515</name>
    <name evidence="2" type="ORF">CK203_111108</name>
</gene>
<dbReference type="EMBL" id="QGNW01002683">
    <property type="protein sequence ID" value="RVW12740.1"/>
    <property type="molecule type" value="Genomic_DNA"/>
</dbReference>
<accession>A0A438BPG2</accession>
<reference evidence="2 3" key="1">
    <citation type="journal article" date="2018" name="PLoS Genet.">
        <title>Population sequencing reveals clonal diversity and ancestral inbreeding in the grapevine cultivar Chardonnay.</title>
        <authorList>
            <person name="Roach M.J."/>
            <person name="Johnson D.L."/>
            <person name="Bohlmann J."/>
            <person name="van Vuuren H.J."/>
            <person name="Jones S.J."/>
            <person name="Pretorius I.S."/>
            <person name="Schmidt S.A."/>
            <person name="Borneman A.R."/>
        </authorList>
    </citation>
    <scope>NUCLEOTIDE SEQUENCE [LARGE SCALE GENOMIC DNA]</scope>
    <source>
        <strain evidence="3">cv. Chardonnay</strain>
        <tissue evidence="2">Leaf</tissue>
    </source>
</reference>
<dbReference type="PANTHER" id="PTHR11439:SF467">
    <property type="entry name" value="INTEGRASE CATALYTIC DOMAIN-CONTAINING PROTEIN"/>
    <property type="match status" value="1"/>
</dbReference>
<organism evidence="2 3">
    <name type="scientific">Vitis vinifera</name>
    <name type="common">Grape</name>
    <dbReference type="NCBI Taxonomy" id="29760"/>
    <lineage>
        <taxon>Eukaryota</taxon>
        <taxon>Viridiplantae</taxon>
        <taxon>Streptophyta</taxon>
        <taxon>Embryophyta</taxon>
        <taxon>Tracheophyta</taxon>
        <taxon>Spermatophyta</taxon>
        <taxon>Magnoliopsida</taxon>
        <taxon>eudicotyledons</taxon>
        <taxon>Gunneridae</taxon>
        <taxon>Pentapetalae</taxon>
        <taxon>rosids</taxon>
        <taxon>Vitales</taxon>
        <taxon>Vitaceae</taxon>
        <taxon>Viteae</taxon>
        <taxon>Vitis</taxon>
    </lineage>
</organism>
<proteinExistence type="predicted"/>
<dbReference type="SUPFAM" id="SSF56672">
    <property type="entry name" value="DNA/RNA polymerases"/>
    <property type="match status" value="1"/>
</dbReference>
<sequence>MNNKRRGEWEIHGEERNWLDVEVDVGNNLAHPNDGNDMVEPPRTEAEPVPEPLRTEVEPVLESLEDAKSDESLHSLVPDDPPPENIHEVSSSITPLQTNAIDIFAGYVIPFKHNRGPLHIHMFSSSVEEALSDSKWAQVIKEELEALQKKNTWVLSVLLGGRKTVGCKWIFPLNIKQMGLLINTRQGGLKYFLGIEVARSRQGIFLSQRKYILDLLAEVGLLECRPADIPIVQNRKLGEYVNQVPADKQRYQRLVGKLIYLSHTRLDIAYAMSVVSQFMHCPSEDHMDVVMRILRYLKSSSGKRLMFSKNAHLNVAGYTDADWVGNIMDWKSTSGYFTLVRGNLVTWRSKKQKVVALSSTEAEFRGMVKGICELIWLKKLLTEIGVAPSSEMNLLCDNKAIIAISHNPVQHDHTKHVEVDRNFSKQNLEEKIIQLPFVKLEDQLVDILTKAVSAMNFYNSLDKLGIRDIYAPT</sequence>
<dbReference type="InterPro" id="IPR043502">
    <property type="entry name" value="DNA/RNA_pol_sf"/>
</dbReference>
<comment type="caution">
    <text evidence="2">The sequence shown here is derived from an EMBL/GenBank/DDBJ whole genome shotgun (WGS) entry which is preliminary data.</text>
</comment>
<feature type="region of interest" description="Disordered" evidence="1">
    <location>
        <begin position="25"/>
        <end position="58"/>
    </location>
</feature>
<name>A0A438BPG2_VITVI</name>
<protein>
    <submittedName>
        <fullName evidence="2">Retrovirus-related Pol polyprotein from transposon RE1</fullName>
    </submittedName>
</protein>
<dbReference type="AlphaFoldDB" id="A0A438BPG2"/>
<evidence type="ECO:0000313" key="2">
    <source>
        <dbReference type="EMBL" id="RVW12740.1"/>
    </source>
</evidence>
<evidence type="ECO:0000256" key="1">
    <source>
        <dbReference type="SAM" id="MobiDB-lite"/>
    </source>
</evidence>
<evidence type="ECO:0000313" key="3">
    <source>
        <dbReference type="Proteomes" id="UP000288805"/>
    </source>
</evidence>
<dbReference type="CDD" id="cd09272">
    <property type="entry name" value="RNase_HI_RT_Ty1"/>
    <property type="match status" value="1"/>
</dbReference>
<dbReference type="Proteomes" id="UP000288805">
    <property type="component" value="Unassembled WGS sequence"/>
</dbReference>